<dbReference type="Pfam" id="PF10551">
    <property type="entry name" value="MULE"/>
    <property type="match status" value="1"/>
</dbReference>
<dbReference type="EMBL" id="FR824089">
    <property type="protein sequence ID" value="CCA18072.1"/>
    <property type="molecule type" value="Genomic_DNA"/>
</dbReference>
<proteinExistence type="predicted"/>
<protein>
    <submittedName>
        <fullName evidence="2">Pc21g00130 putative</fullName>
    </submittedName>
</protein>
<evidence type="ECO:0000259" key="1">
    <source>
        <dbReference type="Pfam" id="PF10551"/>
    </source>
</evidence>
<sequence length="418" mass="48020">MTLAGVKPLDILSTIRQTNEGALVNLSTLYNGRANVLKDLLHGRTPIQALFDDLQASKFLHFHRYDENGMITSLFFAHKESVRLARQYHHVALMDCTYKTNKYRLPLLHIVGMTSFNSHFSVGFCFLKEEKQSDYTWALSKLATIWTPETRPGLIVTDRELALMAAIDKVFSSSSHLLCIWHTNKNILAKCKRQFETSEEWTVFLQQWCILVAANTELEYEKQWKELSDSFKTKPKYRHFGNKATSRVEGAHAYIKKFLQDRTEVTRHSEDNLRYLNGLPSIYTPECGMISAFAIKKCLEEFKRKTEERGGCTMVFTSTIGIPCAHKLKKIENSGSTLTKIDFHEQWNLDWRHDAMDANDETGAVNVKWTVLENKLKELPGDQQKVLLAQMTQLVEGHSTVVEMRAPEIQTETRGRPP</sequence>
<dbReference type="PANTHER" id="PTHR31569:SF4">
    <property type="entry name" value="SWIM-TYPE DOMAIN-CONTAINING PROTEIN"/>
    <property type="match status" value="1"/>
</dbReference>
<name>F0WAA2_9STRA</name>
<feature type="domain" description="MULE transposase" evidence="1">
    <location>
        <begin position="92"/>
        <end position="186"/>
    </location>
</feature>
<dbReference type="InterPro" id="IPR052579">
    <property type="entry name" value="Zinc_finger_SWIM"/>
</dbReference>
<reference evidence="2" key="2">
    <citation type="submission" date="2011-02" db="EMBL/GenBank/DDBJ databases">
        <authorList>
            <person name="MacLean D."/>
        </authorList>
    </citation>
    <scope>NUCLEOTIDE SEQUENCE</scope>
</reference>
<reference evidence="2" key="1">
    <citation type="journal article" date="2011" name="PLoS Biol.">
        <title>Gene gain and loss during evolution of obligate parasitism in the white rust pathogen of Arabidopsis thaliana.</title>
        <authorList>
            <person name="Kemen E."/>
            <person name="Gardiner A."/>
            <person name="Schultz-Larsen T."/>
            <person name="Kemen A.C."/>
            <person name="Balmuth A.L."/>
            <person name="Robert-Seilaniantz A."/>
            <person name="Bailey K."/>
            <person name="Holub E."/>
            <person name="Studholme D.J."/>
            <person name="Maclean D."/>
            <person name="Jones J.D."/>
        </authorList>
    </citation>
    <scope>NUCLEOTIDE SEQUENCE</scope>
</reference>
<dbReference type="HOGENOM" id="CLU_724449_0_0_1"/>
<accession>F0WAA2</accession>
<organism evidence="2">
    <name type="scientific">Albugo laibachii Nc14</name>
    <dbReference type="NCBI Taxonomy" id="890382"/>
    <lineage>
        <taxon>Eukaryota</taxon>
        <taxon>Sar</taxon>
        <taxon>Stramenopiles</taxon>
        <taxon>Oomycota</taxon>
        <taxon>Peronosporomycetes</taxon>
        <taxon>Albuginales</taxon>
        <taxon>Albuginaceae</taxon>
        <taxon>Albugo</taxon>
    </lineage>
</organism>
<dbReference type="AlphaFoldDB" id="F0WAA2"/>
<dbReference type="PANTHER" id="PTHR31569">
    <property type="entry name" value="SWIM-TYPE DOMAIN-CONTAINING PROTEIN"/>
    <property type="match status" value="1"/>
</dbReference>
<evidence type="ECO:0000313" key="2">
    <source>
        <dbReference type="EMBL" id="CCA18072.1"/>
    </source>
</evidence>
<gene>
    <name evidence="2" type="primary">AlNc14C44G3631</name>
    <name evidence="2" type="ORF">ALNC14_042150</name>
</gene>
<dbReference type="InterPro" id="IPR018289">
    <property type="entry name" value="MULE_transposase_dom"/>
</dbReference>